<accession>A0AAU8FGD9</accession>
<organism evidence="1">
    <name type="scientific">Dyadobacter sp. 676</name>
    <dbReference type="NCBI Taxonomy" id="3088362"/>
    <lineage>
        <taxon>Bacteria</taxon>
        <taxon>Pseudomonadati</taxon>
        <taxon>Bacteroidota</taxon>
        <taxon>Cytophagia</taxon>
        <taxon>Cytophagales</taxon>
        <taxon>Spirosomataceae</taxon>
        <taxon>Dyadobacter</taxon>
    </lineage>
</organism>
<dbReference type="EMBL" id="CP159289">
    <property type="protein sequence ID" value="XCH22952.1"/>
    <property type="molecule type" value="Genomic_DNA"/>
</dbReference>
<dbReference type="RefSeq" id="WP_353718278.1">
    <property type="nucleotide sequence ID" value="NZ_CP159289.1"/>
</dbReference>
<protein>
    <recommendedName>
        <fullName evidence="2">Transposase</fullName>
    </recommendedName>
</protein>
<evidence type="ECO:0008006" key="2">
    <source>
        <dbReference type="Google" id="ProtNLM"/>
    </source>
</evidence>
<dbReference type="AlphaFoldDB" id="A0AAU8FGD9"/>
<name>A0AAU8FGD9_9BACT</name>
<proteinExistence type="predicted"/>
<reference evidence="1" key="1">
    <citation type="submission" date="2024-06" db="EMBL/GenBank/DDBJ databases">
        <title>Sequencing and assembly of the genome of Dyadobacter sp. strain 676, a symbiont of Cyamopsis tetragonoloba.</title>
        <authorList>
            <person name="Guro P."/>
            <person name="Sazanova A."/>
            <person name="Kuznetsova I."/>
            <person name="Belimov A."/>
            <person name="Safronova V."/>
        </authorList>
    </citation>
    <scope>NUCLEOTIDE SEQUENCE</scope>
    <source>
        <strain evidence="1">676</strain>
    </source>
</reference>
<sequence>MKKKTDASYLKALEQRLLETEKENRFLRLKAEAFETAIQIAEEHWAASAV</sequence>
<gene>
    <name evidence="1" type="ORF">ABV298_21830</name>
</gene>
<evidence type="ECO:0000313" key="1">
    <source>
        <dbReference type="EMBL" id="XCH22952.1"/>
    </source>
</evidence>